<evidence type="ECO:0000313" key="2">
    <source>
        <dbReference type="EMBL" id="TQP10078.1"/>
    </source>
</evidence>
<feature type="signal peptide" evidence="1">
    <location>
        <begin position="1"/>
        <end position="21"/>
    </location>
</feature>
<sequence length="162" mass="17927">MKIFKIGIAALLLLSCASVTAEIKSQDLGQGWRALVKQSDPFDTSRVDIIQITKGVFTFRCRELNMEGPSYGYESLSFNAKLKYVVDDNKPVDKSGGYSTYLGGSDLVTDSRYYYFSLTDADISALKKGNSVKVAGMYSSEGWITKSLNLIGFTKAYDKMCK</sequence>
<feature type="chain" id="PRO_5022197253" description="Lipocalin-like domain-containing protein" evidence="1">
    <location>
        <begin position="22"/>
        <end position="162"/>
    </location>
</feature>
<protein>
    <recommendedName>
        <fullName evidence="4">Lipocalin-like domain-containing protein</fullName>
    </recommendedName>
</protein>
<keyword evidence="1" id="KW-0732">Signal</keyword>
<comment type="caution">
    <text evidence="2">The sequence shown here is derived from an EMBL/GenBank/DDBJ whole genome shotgun (WGS) entry which is preliminary data.</text>
</comment>
<dbReference type="EMBL" id="VIOS01000088">
    <property type="protein sequence ID" value="TQP10078.1"/>
    <property type="molecule type" value="Genomic_DNA"/>
</dbReference>
<dbReference type="Proteomes" id="UP000319979">
    <property type="component" value="Unassembled WGS sequence"/>
</dbReference>
<gene>
    <name evidence="2" type="ORF">FLM02_16600</name>
</gene>
<dbReference type="AlphaFoldDB" id="A0A544BM93"/>
<organism evidence="2 3">
    <name type="scientific">Vibrio cholerae</name>
    <dbReference type="NCBI Taxonomy" id="666"/>
    <lineage>
        <taxon>Bacteria</taxon>
        <taxon>Pseudomonadati</taxon>
        <taxon>Pseudomonadota</taxon>
        <taxon>Gammaproteobacteria</taxon>
        <taxon>Vibrionales</taxon>
        <taxon>Vibrionaceae</taxon>
        <taxon>Vibrio</taxon>
    </lineage>
</organism>
<reference evidence="2 3" key="1">
    <citation type="submission" date="2019-07" db="EMBL/GenBank/DDBJ databases">
        <title>Phenotypic and genotypic antimicrobial resistance traits of Vibrio cholerae non-O1/non-O139 isolated from a large Austrian lake frequently associated with cases of infection.</title>
        <authorList>
            <person name="Lepuschitz S."/>
            <person name="Baron S."/>
            <person name="Larvor E."/>
            <person name="Granier S."/>
            <person name="Pretzer C."/>
            <person name="Mach R.L."/>
            <person name="Farnleitner A.H."/>
            <person name="Ruppitsch W."/>
            <person name="Pleininger S."/>
            <person name="Indra A."/>
            <person name="Kirschner A.K.T."/>
        </authorList>
    </citation>
    <scope>NUCLEOTIDE SEQUENCE [LARGE SCALE GENOMIC DNA]</scope>
    <source>
        <strain evidence="2 3">A12JL36W90</strain>
    </source>
</reference>
<proteinExistence type="predicted"/>
<accession>A0A544BM93</accession>
<name>A0A544BM93_VIBCL</name>
<evidence type="ECO:0008006" key="4">
    <source>
        <dbReference type="Google" id="ProtNLM"/>
    </source>
</evidence>
<dbReference type="PROSITE" id="PS51257">
    <property type="entry name" value="PROKAR_LIPOPROTEIN"/>
    <property type="match status" value="1"/>
</dbReference>
<evidence type="ECO:0000313" key="3">
    <source>
        <dbReference type="Proteomes" id="UP000319979"/>
    </source>
</evidence>
<evidence type="ECO:0000256" key="1">
    <source>
        <dbReference type="SAM" id="SignalP"/>
    </source>
</evidence>
<dbReference type="RefSeq" id="WP_114736409.1">
    <property type="nucleotide sequence ID" value="NZ_CP024083.1"/>
</dbReference>